<comment type="caution">
    <text evidence="2">The sequence shown here is derived from an EMBL/GenBank/DDBJ whole genome shotgun (WGS) entry which is preliminary data.</text>
</comment>
<dbReference type="PANTHER" id="PTHR45138:SF9">
    <property type="entry name" value="DIGUANYLATE CYCLASE DGCM-RELATED"/>
    <property type="match status" value="1"/>
</dbReference>
<reference evidence="2 3" key="1">
    <citation type="submission" date="2021-03" db="EMBL/GenBank/DDBJ databases">
        <title>Genomic Encyclopedia of Type Strains, Phase IV (KMG-IV): sequencing the most valuable type-strain genomes for metagenomic binning, comparative biology and taxonomic classification.</title>
        <authorList>
            <person name="Goeker M."/>
        </authorList>
    </citation>
    <scope>NUCLEOTIDE SEQUENCE [LARGE SCALE GENOMIC DNA]</scope>
    <source>
        <strain evidence="2 3">DSM 25609</strain>
    </source>
</reference>
<dbReference type="SMART" id="SM00267">
    <property type="entry name" value="GGDEF"/>
    <property type="match status" value="1"/>
</dbReference>
<dbReference type="SUPFAM" id="SSF55073">
    <property type="entry name" value="Nucleotide cyclase"/>
    <property type="match status" value="1"/>
</dbReference>
<dbReference type="InterPro" id="IPR043128">
    <property type="entry name" value="Rev_trsase/Diguanyl_cyclase"/>
</dbReference>
<dbReference type="Pfam" id="PF00990">
    <property type="entry name" value="GGDEF"/>
    <property type="match status" value="1"/>
</dbReference>
<evidence type="ECO:0000313" key="2">
    <source>
        <dbReference type="EMBL" id="MBP1968911.1"/>
    </source>
</evidence>
<dbReference type="Pfam" id="PF01590">
    <property type="entry name" value="GAF"/>
    <property type="match status" value="1"/>
</dbReference>
<gene>
    <name evidence="2" type="ORF">J2Z83_001005</name>
</gene>
<proteinExistence type="predicted"/>
<dbReference type="InterPro" id="IPR000160">
    <property type="entry name" value="GGDEF_dom"/>
</dbReference>
<evidence type="ECO:0000313" key="3">
    <source>
        <dbReference type="Proteomes" id="UP001519345"/>
    </source>
</evidence>
<dbReference type="PROSITE" id="PS50887">
    <property type="entry name" value="GGDEF"/>
    <property type="match status" value="1"/>
</dbReference>
<dbReference type="InterPro" id="IPR003018">
    <property type="entry name" value="GAF"/>
</dbReference>
<feature type="domain" description="GGDEF" evidence="1">
    <location>
        <begin position="459"/>
        <end position="585"/>
    </location>
</feature>
<protein>
    <submittedName>
        <fullName evidence="2">Diguanylate cyclase (GGDEF)-like protein</fullName>
    </submittedName>
</protein>
<dbReference type="RefSeq" id="WP_209462125.1">
    <property type="nucleotide sequence ID" value="NZ_CP110224.1"/>
</dbReference>
<dbReference type="SUPFAM" id="SSF55781">
    <property type="entry name" value="GAF domain-like"/>
    <property type="match status" value="2"/>
</dbReference>
<accession>A0ABS4IDA2</accession>
<dbReference type="InterPro" id="IPR050469">
    <property type="entry name" value="Diguanylate_Cyclase"/>
</dbReference>
<dbReference type="PANTHER" id="PTHR45138">
    <property type="entry name" value="REGULATORY COMPONENTS OF SENSORY TRANSDUCTION SYSTEM"/>
    <property type="match status" value="1"/>
</dbReference>
<dbReference type="CDD" id="cd01949">
    <property type="entry name" value="GGDEF"/>
    <property type="match status" value="1"/>
</dbReference>
<evidence type="ECO:0000259" key="1">
    <source>
        <dbReference type="PROSITE" id="PS50887"/>
    </source>
</evidence>
<dbReference type="Proteomes" id="UP001519345">
    <property type="component" value="Unassembled WGS sequence"/>
</dbReference>
<name>A0ABS4IDA2_9BACI</name>
<organism evidence="2 3">
    <name type="scientific">Virgibacillus natechei</name>
    <dbReference type="NCBI Taxonomy" id="1216297"/>
    <lineage>
        <taxon>Bacteria</taxon>
        <taxon>Bacillati</taxon>
        <taxon>Bacillota</taxon>
        <taxon>Bacilli</taxon>
        <taxon>Bacillales</taxon>
        <taxon>Bacillaceae</taxon>
        <taxon>Virgibacillus</taxon>
    </lineage>
</organism>
<dbReference type="EMBL" id="JAGGKX010000003">
    <property type="protein sequence ID" value="MBP1968911.1"/>
    <property type="molecule type" value="Genomic_DNA"/>
</dbReference>
<dbReference type="Gene3D" id="3.30.70.270">
    <property type="match status" value="1"/>
</dbReference>
<dbReference type="Gene3D" id="3.30.450.40">
    <property type="match status" value="2"/>
</dbReference>
<dbReference type="InterPro" id="IPR029787">
    <property type="entry name" value="Nucleotide_cyclase"/>
</dbReference>
<keyword evidence="3" id="KW-1185">Reference proteome</keyword>
<sequence length="585" mass="66973">MSKEVVRLQEKLQHVYFDLIYSRLAYSDKEKLTIIINQIKFLSRASFVAIYLYDNWRKTYQLTAKSTTESKGLHKQLVPLEPVYGSPGRLMIGVNKEMNRLDDDKLQIFAAETEKVLSIMNQYNNKKDSEKDKNRLFDFSSRLFSVRNKKDVLTEIMNTVQDIYPEFTHYLLLSQDSDDSATLPVKMIEYSDDATKQLSNQAFLSGEVQRETLENESNASLYVPLTGNQAVYGVLQVVTPKVMEFPEWEIEFITQFANIAGKAIENAIFYHYSEHLVSDLKLINEVTHTLNSNLKLSDITKIVRNKIMSICHASQVGFIYYQDKENQTFEILSGSTAYFNTEQGQVLANYLLNKTGTEPLFNGQLTEEEAYSYRSVMAIPMSHSGAVHGMVIIMHEEPYHFTFETFKLMQSLIRHSTLALSNAILKERLEEAVITDYLTKLYSRDYLEEQIRKNMDKGEEGSIVLLDIDDFKYINDTYGHHIGDEVIKQVAGIIMRHVGSEDIPARWGGEELAIYMPRITRDEGFQLAGLIRSQVEMFTDPSVTISCGVSSWNKSIADSAIDLFIRVDKALYEAKNTGKNNVVKI</sequence>
<dbReference type="NCBIfam" id="TIGR00254">
    <property type="entry name" value="GGDEF"/>
    <property type="match status" value="1"/>
</dbReference>
<dbReference type="InterPro" id="IPR029016">
    <property type="entry name" value="GAF-like_dom_sf"/>
</dbReference>